<proteinExistence type="predicted"/>
<gene>
    <name evidence="2" type="ORF">B9Z19DRAFT_1008098</name>
</gene>
<dbReference type="AlphaFoldDB" id="A0A2T6ZBC3"/>
<comment type="caution">
    <text evidence="2">The sequence shown here is derived from an EMBL/GenBank/DDBJ whole genome shotgun (WGS) entry which is preliminary data.</text>
</comment>
<name>A0A2T6ZBC3_TUBBO</name>
<feature type="signal peptide" evidence="1">
    <location>
        <begin position="1"/>
        <end position="21"/>
    </location>
</feature>
<dbReference type="Proteomes" id="UP000244722">
    <property type="component" value="Unassembled WGS sequence"/>
</dbReference>
<keyword evidence="3" id="KW-1185">Reference proteome</keyword>
<reference evidence="2 3" key="1">
    <citation type="submission" date="2017-04" db="EMBL/GenBank/DDBJ databases">
        <title>Draft genome sequence of Tuber borchii Vittad., a whitish edible truffle.</title>
        <authorList>
            <consortium name="DOE Joint Genome Institute"/>
            <person name="Murat C."/>
            <person name="Kuo A."/>
            <person name="Barry K.W."/>
            <person name="Clum A."/>
            <person name="Dockter R.B."/>
            <person name="Fauchery L."/>
            <person name="Iotti M."/>
            <person name="Kohler A."/>
            <person name="Labutti K."/>
            <person name="Lindquist E.A."/>
            <person name="Lipzen A."/>
            <person name="Ohm R.A."/>
            <person name="Wang M."/>
            <person name="Grigoriev I.V."/>
            <person name="Zambonelli A."/>
            <person name="Martin F.M."/>
        </authorList>
    </citation>
    <scope>NUCLEOTIDE SEQUENCE [LARGE SCALE GENOMIC DNA]</scope>
    <source>
        <strain evidence="2 3">Tbo3840</strain>
    </source>
</reference>
<dbReference type="EMBL" id="NESQ01000464">
    <property type="protein sequence ID" value="PUU72798.1"/>
    <property type="molecule type" value="Genomic_DNA"/>
</dbReference>
<keyword evidence="1" id="KW-0732">Signal</keyword>
<organism evidence="2 3">
    <name type="scientific">Tuber borchii</name>
    <name type="common">White truffle</name>
    <dbReference type="NCBI Taxonomy" id="42251"/>
    <lineage>
        <taxon>Eukaryota</taxon>
        <taxon>Fungi</taxon>
        <taxon>Dikarya</taxon>
        <taxon>Ascomycota</taxon>
        <taxon>Pezizomycotina</taxon>
        <taxon>Pezizomycetes</taxon>
        <taxon>Pezizales</taxon>
        <taxon>Tuberaceae</taxon>
        <taxon>Tuber</taxon>
    </lineage>
</organism>
<evidence type="ECO:0000313" key="2">
    <source>
        <dbReference type="EMBL" id="PUU72798.1"/>
    </source>
</evidence>
<dbReference type="OrthoDB" id="5323643at2759"/>
<sequence>MQAKVFLLSILSIILAVGVIATPVDVIPTLVDGERTPPPTDVNTLLDNGRGREAFFVGPPDPRPTGPIITPKEGDIPTPSRVVARDLENLEKRTPGCISATTNPNFTGASGRSCNIPNGHCANLTPFWRSNISSFRPDPYTYCEIFTGPNCSGLFFGVFTYPGFGLLGVFDNNMGSIKCWY</sequence>
<protein>
    <recommendedName>
        <fullName evidence="4">Beta/gamma crystallin 'Greek key' domain-containing protein</fullName>
    </recommendedName>
</protein>
<evidence type="ECO:0008006" key="4">
    <source>
        <dbReference type="Google" id="ProtNLM"/>
    </source>
</evidence>
<evidence type="ECO:0000313" key="3">
    <source>
        <dbReference type="Proteomes" id="UP000244722"/>
    </source>
</evidence>
<dbReference type="STRING" id="42251.A0A2T6ZBC3"/>
<evidence type="ECO:0000256" key="1">
    <source>
        <dbReference type="SAM" id="SignalP"/>
    </source>
</evidence>
<accession>A0A2T6ZBC3</accession>
<feature type="chain" id="PRO_5015636703" description="Beta/gamma crystallin 'Greek key' domain-containing protein" evidence="1">
    <location>
        <begin position="22"/>
        <end position="181"/>
    </location>
</feature>